<dbReference type="GO" id="GO:0035556">
    <property type="term" value="P:intracellular signal transduction"/>
    <property type="evidence" value="ECO:0007669"/>
    <property type="project" value="InterPro"/>
</dbReference>
<dbReference type="RefSeq" id="WP_116693734.1">
    <property type="nucleotide sequence ID" value="NZ_QEHR01000003.1"/>
</dbReference>
<dbReference type="SUPFAM" id="SSF55073">
    <property type="entry name" value="Nucleotide cyclase"/>
    <property type="match status" value="1"/>
</dbReference>
<organism evidence="3 4">
    <name type="scientific">Marixanthomonas spongiae</name>
    <dbReference type="NCBI Taxonomy" id="2174845"/>
    <lineage>
        <taxon>Bacteria</taxon>
        <taxon>Pseudomonadati</taxon>
        <taxon>Bacteroidota</taxon>
        <taxon>Flavobacteriia</taxon>
        <taxon>Flavobacteriales</taxon>
        <taxon>Flavobacteriaceae</taxon>
        <taxon>Marixanthomonas</taxon>
    </lineage>
</organism>
<dbReference type="PROSITE" id="PS50125">
    <property type="entry name" value="GUANYLATE_CYCLASE_2"/>
    <property type="match status" value="1"/>
</dbReference>
<keyword evidence="1" id="KW-0812">Transmembrane</keyword>
<feature type="transmembrane region" description="Helical" evidence="1">
    <location>
        <begin position="60"/>
        <end position="80"/>
    </location>
</feature>
<evidence type="ECO:0000256" key="1">
    <source>
        <dbReference type="SAM" id="Phobius"/>
    </source>
</evidence>
<dbReference type="CDD" id="cd07302">
    <property type="entry name" value="CHD"/>
    <property type="match status" value="1"/>
</dbReference>
<feature type="transmembrane region" description="Helical" evidence="1">
    <location>
        <begin position="21"/>
        <end position="40"/>
    </location>
</feature>
<feature type="transmembrane region" description="Helical" evidence="1">
    <location>
        <begin position="135"/>
        <end position="162"/>
    </location>
</feature>
<sequence>MNFRITQYNSRRFWFYAKRAFWILVAWVFISNLLFFYEYFTLKSEGILSSAFDFESSFTANLIVGITAGLIGGLFTINLMEQWLRRHAFWKALIYIIGTYIVGALVISTIGALYFNSEKLGLPFYHSDVLMATQLFFSTWLFLKNFIVWLFIVIGTLIVLIVNDKYGPGVFPDYLMGRYFHPKHERRIFMFADIKNATGIAETLGEEKYFNFLKDFFRHIAPAIVQTRGEVYQYVGDEVVVSWKMKQGLRGGNAIQCYFSMRRIINRKSHKYLRKYGIVPEFKVGYHFGPVMVGEIGQIKRDIAFSGDVLNTTARIQSICNELDVKILASKEFANIAYKLPKGVKKIDMGKEQLRGKAEEIGLVTYKKG</sequence>
<name>A0A2U0I3M1_9FLAO</name>
<dbReference type="PANTHER" id="PTHR43081:SF1">
    <property type="entry name" value="ADENYLATE CYCLASE, TERMINAL-DIFFERENTIATION SPECIFIC"/>
    <property type="match status" value="1"/>
</dbReference>
<dbReference type="InterPro" id="IPR001054">
    <property type="entry name" value="A/G_cyclase"/>
</dbReference>
<evidence type="ECO:0000313" key="3">
    <source>
        <dbReference type="EMBL" id="PVW15712.1"/>
    </source>
</evidence>
<dbReference type="GO" id="GO:0009190">
    <property type="term" value="P:cyclic nucleotide biosynthetic process"/>
    <property type="evidence" value="ECO:0007669"/>
    <property type="project" value="InterPro"/>
</dbReference>
<dbReference type="Pfam" id="PF00211">
    <property type="entry name" value="Guanylate_cyc"/>
    <property type="match status" value="1"/>
</dbReference>
<evidence type="ECO:0000313" key="4">
    <source>
        <dbReference type="Proteomes" id="UP000245962"/>
    </source>
</evidence>
<proteinExistence type="predicted"/>
<reference evidence="3 4" key="1">
    <citation type="submission" date="2018-04" db="EMBL/GenBank/DDBJ databases">
        <title>Marixanthomonas spongiae HN-E44 sp. nov., isolated from a marine sponge.</title>
        <authorList>
            <person name="Luo L."/>
            <person name="Zhuang L."/>
        </authorList>
    </citation>
    <scope>NUCLEOTIDE SEQUENCE [LARGE SCALE GENOMIC DNA]</scope>
    <source>
        <strain evidence="3 4">HN-E44</strain>
    </source>
</reference>
<keyword evidence="1" id="KW-1133">Transmembrane helix</keyword>
<dbReference type="PANTHER" id="PTHR43081">
    <property type="entry name" value="ADENYLATE CYCLASE, TERMINAL-DIFFERENTIATION SPECIFIC-RELATED"/>
    <property type="match status" value="1"/>
</dbReference>
<dbReference type="InterPro" id="IPR050697">
    <property type="entry name" value="Adenylyl/Guanylyl_Cyclase_3/4"/>
</dbReference>
<keyword evidence="1" id="KW-0472">Membrane</keyword>
<feature type="transmembrane region" description="Helical" evidence="1">
    <location>
        <begin position="92"/>
        <end position="115"/>
    </location>
</feature>
<accession>A0A2U0I3M1</accession>
<dbReference type="Gene3D" id="3.30.70.1230">
    <property type="entry name" value="Nucleotide cyclase"/>
    <property type="match status" value="1"/>
</dbReference>
<comment type="caution">
    <text evidence="3">The sequence shown here is derived from an EMBL/GenBank/DDBJ whole genome shotgun (WGS) entry which is preliminary data.</text>
</comment>
<dbReference type="OrthoDB" id="9768499at2"/>
<evidence type="ECO:0000259" key="2">
    <source>
        <dbReference type="PROSITE" id="PS50125"/>
    </source>
</evidence>
<keyword evidence="4" id="KW-1185">Reference proteome</keyword>
<gene>
    <name evidence="3" type="ORF">DDV96_05430</name>
</gene>
<feature type="domain" description="Guanylate cyclase" evidence="2">
    <location>
        <begin position="188"/>
        <end position="317"/>
    </location>
</feature>
<dbReference type="GO" id="GO:0004016">
    <property type="term" value="F:adenylate cyclase activity"/>
    <property type="evidence" value="ECO:0007669"/>
    <property type="project" value="UniProtKB-ARBA"/>
</dbReference>
<dbReference type="EMBL" id="QEHR01000003">
    <property type="protein sequence ID" value="PVW15712.1"/>
    <property type="molecule type" value="Genomic_DNA"/>
</dbReference>
<dbReference type="Proteomes" id="UP000245962">
    <property type="component" value="Unassembled WGS sequence"/>
</dbReference>
<protein>
    <recommendedName>
        <fullName evidence="2">Guanylate cyclase domain-containing protein</fullName>
    </recommendedName>
</protein>
<dbReference type="AlphaFoldDB" id="A0A2U0I3M1"/>
<dbReference type="InterPro" id="IPR029787">
    <property type="entry name" value="Nucleotide_cyclase"/>
</dbReference>